<keyword evidence="4" id="KW-0472">Membrane</keyword>
<evidence type="ECO:0000313" key="7">
    <source>
        <dbReference type="Proteomes" id="UP000886520"/>
    </source>
</evidence>
<accession>A0A9D4UK60</accession>
<organism evidence="6 7">
    <name type="scientific">Adiantum capillus-veneris</name>
    <name type="common">Maidenhair fern</name>
    <dbReference type="NCBI Taxonomy" id="13818"/>
    <lineage>
        <taxon>Eukaryota</taxon>
        <taxon>Viridiplantae</taxon>
        <taxon>Streptophyta</taxon>
        <taxon>Embryophyta</taxon>
        <taxon>Tracheophyta</taxon>
        <taxon>Polypodiopsida</taxon>
        <taxon>Polypodiidae</taxon>
        <taxon>Polypodiales</taxon>
        <taxon>Pteridineae</taxon>
        <taxon>Pteridaceae</taxon>
        <taxon>Vittarioideae</taxon>
        <taxon>Adiantum</taxon>
    </lineage>
</organism>
<feature type="compositionally biased region" description="Pro residues" evidence="3">
    <location>
        <begin position="632"/>
        <end position="653"/>
    </location>
</feature>
<dbReference type="PANTHER" id="PTHR23213">
    <property type="entry name" value="FORMIN-RELATED"/>
    <property type="match status" value="1"/>
</dbReference>
<comment type="caution">
    <text evidence="6">The sequence shown here is derived from an EMBL/GenBank/DDBJ whole genome shotgun (WGS) entry which is preliminary data.</text>
</comment>
<dbReference type="AlphaFoldDB" id="A0A9D4UK60"/>
<dbReference type="PROSITE" id="PS51444">
    <property type="entry name" value="FH2"/>
    <property type="match status" value="1"/>
</dbReference>
<feature type="compositionally biased region" description="Pro residues" evidence="3">
    <location>
        <begin position="605"/>
        <end position="623"/>
    </location>
</feature>
<dbReference type="OrthoDB" id="1668162at2759"/>
<comment type="similarity">
    <text evidence="1">Belongs to the formin-like family. Class-I subfamily.</text>
</comment>
<dbReference type="EMBL" id="JABFUD020000015">
    <property type="protein sequence ID" value="KAI5069394.1"/>
    <property type="molecule type" value="Genomic_DNA"/>
</dbReference>
<dbReference type="SUPFAM" id="SSF101447">
    <property type="entry name" value="Formin homology 2 domain (FH2 domain)"/>
    <property type="match status" value="1"/>
</dbReference>
<proteinExistence type="inferred from homology"/>
<evidence type="ECO:0000256" key="2">
    <source>
        <dbReference type="RuleBase" id="RU361260"/>
    </source>
</evidence>
<keyword evidence="7" id="KW-1185">Reference proteome</keyword>
<dbReference type="PANTHER" id="PTHR23213:SF368">
    <property type="entry name" value="HISTONE H3-K79 METHYLTRANSFERASE"/>
    <property type="match status" value="1"/>
</dbReference>
<evidence type="ECO:0000313" key="6">
    <source>
        <dbReference type="EMBL" id="KAI5069394.1"/>
    </source>
</evidence>
<feature type="domain" description="FH2" evidence="5">
    <location>
        <begin position="727"/>
        <end position="1143"/>
    </location>
</feature>
<keyword evidence="4" id="KW-0812">Transmembrane</keyword>
<gene>
    <name evidence="6" type="ORF">GOP47_0015695</name>
</gene>
<dbReference type="Gene3D" id="1.20.58.2220">
    <property type="entry name" value="Formin, FH2 domain"/>
    <property type="match status" value="1"/>
</dbReference>
<feature type="compositionally biased region" description="Basic and acidic residues" evidence="3">
    <location>
        <begin position="11"/>
        <end position="22"/>
    </location>
</feature>
<dbReference type="Proteomes" id="UP000886520">
    <property type="component" value="Chromosome 15"/>
</dbReference>
<feature type="compositionally biased region" description="Low complexity" evidence="3">
    <location>
        <begin position="48"/>
        <end position="60"/>
    </location>
</feature>
<evidence type="ECO:0000256" key="1">
    <source>
        <dbReference type="ARBA" id="ARBA00025793"/>
    </source>
</evidence>
<evidence type="ECO:0000256" key="4">
    <source>
        <dbReference type="SAM" id="Phobius"/>
    </source>
</evidence>
<feature type="region of interest" description="Disordered" evidence="3">
    <location>
        <begin position="582"/>
        <end position="743"/>
    </location>
</feature>
<evidence type="ECO:0000259" key="5">
    <source>
        <dbReference type="PROSITE" id="PS51444"/>
    </source>
</evidence>
<dbReference type="InterPro" id="IPR042201">
    <property type="entry name" value="FH2_Formin_sf"/>
</dbReference>
<feature type="compositionally biased region" description="Pro residues" evidence="3">
    <location>
        <begin position="663"/>
        <end position="710"/>
    </location>
</feature>
<keyword evidence="4" id="KW-1133">Transmembrane helix</keyword>
<evidence type="ECO:0000256" key="3">
    <source>
        <dbReference type="SAM" id="MobiDB-lite"/>
    </source>
</evidence>
<feature type="transmembrane region" description="Helical" evidence="4">
    <location>
        <begin position="122"/>
        <end position="143"/>
    </location>
</feature>
<feature type="compositionally biased region" description="Basic residues" evidence="3">
    <location>
        <begin position="1"/>
        <end position="10"/>
    </location>
</feature>
<dbReference type="Pfam" id="PF02181">
    <property type="entry name" value="FH2"/>
    <property type="match status" value="1"/>
</dbReference>
<dbReference type="GO" id="GO:0045010">
    <property type="term" value="P:actin nucleation"/>
    <property type="evidence" value="ECO:0007669"/>
    <property type="project" value="InterPro"/>
</dbReference>
<name>A0A9D4UK60_ADICA</name>
<feature type="region of interest" description="Disordered" evidence="3">
    <location>
        <begin position="48"/>
        <end position="75"/>
    </location>
</feature>
<dbReference type="InterPro" id="IPR015425">
    <property type="entry name" value="FH2_Formin"/>
</dbReference>
<feature type="region of interest" description="Disordered" evidence="3">
    <location>
        <begin position="1"/>
        <end position="34"/>
    </location>
</feature>
<dbReference type="SMART" id="SM00498">
    <property type="entry name" value="FH2"/>
    <property type="match status" value="1"/>
</dbReference>
<feature type="compositionally biased region" description="Pro residues" evidence="3">
    <location>
        <begin position="584"/>
        <end position="596"/>
    </location>
</feature>
<dbReference type="InterPro" id="IPR027643">
    <property type="entry name" value="Formin-like_plant"/>
</dbReference>
<reference evidence="6" key="1">
    <citation type="submission" date="2021-01" db="EMBL/GenBank/DDBJ databases">
        <title>Adiantum capillus-veneris genome.</title>
        <authorList>
            <person name="Fang Y."/>
            <person name="Liao Q."/>
        </authorList>
    </citation>
    <scope>NUCLEOTIDE SEQUENCE</scope>
    <source>
        <strain evidence="6">H3</strain>
        <tissue evidence="6">Leaf</tissue>
    </source>
</reference>
<sequence>MDGTLMKRRVKNAERQKARREGFQTPYHGSKHKSLISLPFPFNKLFPSTSESSPSSSPSLSPSPSPSPLPASSFSTFLTPSPSPSSITPSSFLAPSKLLASSPTSDSSTLPIIPKSSALKPVVVAVIVTAVATSAFLVLAAFFRKRMRRSKKKTKENPYSTPYGSGPLLETSNRSDLWKDNVNDTFGTKTIKMDDASVYSVQSLYNESLSGGESEFNQVSKVSGHHKGLLSNAHKKQGRHVLGKPEWMGPGRFRVFAMHTTKGQAVLGRCPRIEECHIQSSESKFSTATTSSSTQNVLHALPVPPQEKEAKPEATVIDALFEGFGPTPTWHEFDVSAVAREPSYVPSVDEEEDLYPYKPPVEETDLYPCKPVVERTEIHSSNPFLTPERHEGLHSHSSYAAAIFAPDEETLSLSASSYRSTDGFYVSQSRPRSNRSAHAASQSMYSFSTQSVQPLPLPPALVSAAIVKAQKNEGTKIALSTPVKSMAAALSNRVQETHPTTMPSLQRASRAMAGNGLLGTVVNLPYSQSPASSVVFPDSSAFNNGPLPIQSSQSTESEGYGVISLSSSENIASLPSRILNLTIAPPPPPPPPPPLPKLAGGSTAPRPPPKATIEPPPPPPAPPKLAGGSTTPRPPPKATIAPPPPPPPPPPPSKSADGSTTPRLPPVPPPPKIPGGNTPPRPPPVPSPLMAPKGPPPPPPAPKGPPPSPPIFDGTRPPLPPKPQERSPDEDEGIPKLKPLHWDKVSADPSRSMVWDRLKAGSFHLDEDGIATLFGLNTANVKKEVGKSPVATVKKGPIDSRKAQNIAIQLRALKISTEVIRDALLEGDGLKRELLEVLVKMSPTLEEQKALMNFKSDKSVELGPAERFLTSVLEIPSAFQRLEAMQFKASFREDISHITDSLHTLETACGQIRDSRLFLKLLEAVLKTGNLMNRGTARGEAEAFKLDTLLKLADVKSADGKTTLLHFVVEGIAKSEGLRVVKTSDEADPTLEVELKEVDLKRKGLEVVMSLFNELESVRKAAGIDADALNQAVSKIAMKLSSIQSKLKTNFQVQASSTQEMPLKDSFYANMDLFCSQATDDVARIKQDGARVLDKVKQATAYFHGNQRETQPLRLLVIVRDFLSVLEKVCKDIAKPLKMTIHG</sequence>
<dbReference type="GO" id="GO:0051015">
    <property type="term" value="F:actin filament binding"/>
    <property type="evidence" value="ECO:0007669"/>
    <property type="project" value="InterPro"/>
</dbReference>
<protein>
    <recommendedName>
        <fullName evidence="2">Formin-like protein</fullName>
    </recommendedName>
</protein>